<evidence type="ECO:0000256" key="6">
    <source>
        <dbReference type="SAM" id="Phobius"/>
    </source>
</evidence>
<feature type="transmembrane region" description="Helical" evidence="6">
    <location>
        <begin position="241"/>
        <end position="263"/>
    </location>
</feature>
<dbReference type="SUPFAM" id="SSF109755">
    <property type="entry name" value="PhoU-like"/>
    <property type="match status" value="1"/>
</dbReference>
<accession>A0ABS5U789</accession>
<dbReference type="InterPro" id="IPR026022">
    <property type="entry name" value="PhoU_dom"/>
</dbReference>
<feature type="transmembrane region" description="Helical" evidence="6">
    <location>
        <begin position="48"/>
        <end position="71"/>
    </location>
</feature>
<feature type="transmembrane region" description="Helical" evidence="6">
    <location>
        <begin position="209"/>
        <end position="229"/>
    </location>
</feature>
<dbReference type="PANTHER" id="PTHR10010:SF46">
    <property type="entry name" value="SODIUM-DEPENDENT PHOSPHATE TRANSPORT PROTEIN 2B"/>
    <property type="match status" value="1"/>
</dbReference>
<dbReference type="EMBL" id="JAHDYS010000005">
    <property type="protein sequence ID" value="MBT1071538.1"/>
    <property type="molecule type" value="Genomic_DNA"/>
</dbReference>
<name>A0ABS5U789_9BACT</name>
<protein>
    <submittedName>
        <fullName evidence="8">Na/Pi symporter</fullName>
    </submittedName>
</protein>
<feature type="transmembrane region" description="Helical" evidence="6">
    <location>
        <begin position="103"/>
        <end position="124"/>
    </location>
</feature>
<evidence type="ECO:0000256" key="2">
    <source>
        <dbReference type="ARBA" id="ARBA00022475"/>
    </source>
</evidence>
<dbReference type="InterPro" id="IPR038078">
    <property type="entry name" value="PhoU-like_sf"/>
</dbReference>
<feature type="transmembrane region" description="Helical" evidence="6">
    <location>
        <begin position="289"/>
        <end position="311"/>
    </location>
</feature>
<comment type="subcellular location">
    <subcellularLocation>
        <location evidence="1">Cell membrane</location>
        <topology evidence="1">Multi-pass membrane protein</topology>
    </subcellularLocation>
</comment>
<dbReference type="Pfam" id="PF02690">
    <property type="entry name" value="Na_Pi_cotrans"/>
    <property type="match status" value="1"/>
</dbReference>
<evidence type="ECO:0000259" key="7">
    <source>
        <dbReference type="Pfam" id="PF01895"/>
    </source>
</evidence>
<proteinExistence type="predicted"/>
<dbReference type="Proteomes" id="UP000784128">
    <property type="component" value="Unassembled WGS sequence"/>
</dbReference>
<dbReference type="NCBIfam" id="NF037997">
    <property type="entry name" value="Na_Pi_symport"/>
    <property type="match status" value="1"/>
</dbReference>
<keyword evidence="4 6" id="KW-1133">Transmembrane helix</keyword>
<evidence type="ECO:0000313" key="8">
    <source>
        <dbReference type="EMBL" id="MBT1071538.1"/>
    </source>
</evidence>
<dbReference type="RefSeq" id="WP_214297348.1">
    <property type="nucleotide sequence ID" value="NZ_JAHDYS010000005.1"/>
</dbReference>
<dbReference type="InterPro" id="IPR003841">
    <property type="entry name" value="Na/Pi_transpt"/>
</dbReference>
<organism evidence="8 9">
    <name type="scientific">Pelotalea chapellei</name>
    <dbReference type="NCBI Taxonomy" id="44671"/>
    <lineage>
        <taxon>Bacteria</taxon>
        <taxon>Pseudomonadati</taxon>
        <taxon>Thermodesulfobacteriota</taxon>
        <taxon>Desulfuromonadia</taxon>
        <taxon>Geobacterales</taxon>
        <taxon>Geobacteraceae</taxon>
        <taxon>Pelotalea</taxon>
    </lineage>
</organism>
<keyword evidence="5 6" id="KW-0472">Membrane</keyword>
<comment type="caution">
    <text evidence="8">The sequence shown here is derived from an EMBL/GenBank/DDBJ whole genome shotgun (WGS) entry which is preliminary data.</text>
</comment>
<evidence type="ECO:0000256" key="1">
    <source>
        <dbReference type="ARBA" id="ARBA00004651"/>
    </source>
</evidence>
<keyword evidence="9" id="KW-1185">Reference proteome</keyword>
<dbReference type="PANTHER" id="PTHR10010">
    <property type="entry name" value="SOLUTE CARRIER FAMILY 34 SODIUM PHOSPHATE , MEMBER 2-RELATED"/>
    <property type="match status" value="1"/>
</dbReference>
<keyword evidence="2" id="KW-1003">Cell membrane</keyword>
<keyword evidence="3 6" id="KW-0812">Transmembrane</keyword>
<evidence type="ECO:0000256" key="4">
    <source>
        <dbReference type="ARBA" id="ARBA00022989"/>
    </source>
</evidence>
<evidence type="ECO:0000313" key="9">
    <source>
        <dbReference type="Proteomes" id="UP000784128"/>
    </source>
</evidence>
<sequence>MPLSLTESVLGGIGLFLLGMRLMSDGIRTVADDRIRNVFAVFTSNRFYAMLFGMALSMTLNSANAAAVFSIGLANAGILNLFQALSVLAGILIGASLTLHLTWIPYSLLATPLLFLGVILKYFAHRRKLANAGNLLLGSGLLFLGLTLLETCFRSSVSQPFYSVFSEIFFSNPLLAMVFGGMLTSFVQSTLSSATAICSLVVSHDMTTVTASAMMLGGIVGVAVIGGLASIGGTSVARRIAASFFMITLCSTLVLVSLVPQLLDLIDDRFPVAAVRGVSMGRLLFEHLAWVHTSASLMVALLVITLVGFIARRAGAGFRQSEDVNPQPSARYLDMRILNTPTLAIEQVRKEIIRMASITSSMFAETQEMLFDFDARRAVTIRQHEQVLDSLNHEITSFLAALARTTSNPGISFEIPGMLQTVTDFEHMGDSTENVLNCIVDRKEGNIFFSDEAMNDLRRLAAEVKKNVVLTEDSIKQVRTPDDTEFRERKQAARLLFDEIKQHHFERISSGVCPPRAAMLFNEFTAAFVRIAELCWNIITVQGRKQNK</sequence>
<dbReference type="Pfam" id="PF01895">
    <property type="entry name" value="PhoU"/>
    <property type="match status" value="1"/>
</dbReference>
<feature type="domain" description="PhoU" evidence="7">
    <location>
        <begin position="352"/>
        <end position="437"/>
    </location>
</feature>
<reference evidence="8 9" key="1">
    <citation type="submission" date="2021-05" db="EMBL/GenBank/DDBJ databases">
        <title>The draft genome of Geobacter chapellei DSM 13688.</title>
        <authorList>
            <person name="Xu Z."/>
            <person name="Masuda Y."/>
            <person name="Itoh H."/>
            <person name="Senoo K."/>
        </authorList>
    </citation>
    <scope>NUCLEOTIDE SEQUENCE [LARGE SCALE GENOMIC DNA]</scope>
    <source>
        <strain evidence="8 9">DSM 13688</strain>
    </source>
</reference>
<evidence type="ECO:0000256" key="3">
    <source>
        <dbReference type="ARBA" id="ARBA00022692"/>
    </source>
</evidence>
<feature type="transmembrane region" description="Helical" evidence="6">
    <location>
        <begin position="78"/>
        <end position="97"/>
    </location>
</feature>
<gene>
    <name evidence="8" type="ORF">KJB30_07075</name>
</gene>
<dbReference type="Gene3D" id="1.20.58.220">
    <property type="entry name" value="Phosphate transport system protein phou homolog 2, domain 2"/>
    <property type="match status" value="1"/>
</dbReference>
<evidence type="ECO:0000256" key="5">
    <source>
        <dbReference type="ARBA" id="ARBA00023136"/>
    </source>
</evidence>
<feature type="transmembrane region" description="Helical" evidence="6">
    <location>
        <begin position="131"/>
        <end position="149"/>
    </location>
</feature>